<dbReference type="PANTHER" id="PTHR10067">
    <property type="entry name" value="PHOSPHATIDYLSERINE DECARBOXYLASE"/>
    <property type="match status" value="1"/>
</dbReference>
<reference evidence="4 5" key="1">
    <citation type="submission" date="2013-03" db="EMBL/GenBank/DDBJ databases">
        <title>The Genome Sequence of Exophiala aquamarina CBS 119918.</title>
        <authorList>
            <consortium name="The Broad Institute Genomics Platform"/>
            <person name="Cuomo C."/>
            <person name="de Hoog S."/>
            <person name="Gorbushina A."/>
            <person name="Walker B."/>
            <person name="Young S.K."/>
            <person name="Zeng Q."/>
            <person name="Gargeya S."/>
            <person name="Fitzgerald M."/>
            <person name="Haas B."/>
            <person name="Abouelleil A."/>
            <person name="Allen A.W."/>
            <person name="Alvarado L."/>
            <person name="Arachchi H.M."/>
            <person name="Berlin A.M."/>
            <person name="Chapman S.B."/>
            <person name="Gainer-Dewar J."/>
            <person name="Goldberg J."/>
            <person name="Griggs A."/>
            <person name="Gujja S."/>
            <person name="Hansen M."/>
            <person name="Howarth C."/>
            <person name="Imamovic A."/>
            <person name="Ireland A."/>
            <person name="Larimer J."/>
            <person name="McCowan C."/>
            <person name="Murphy C."/>
            <person name="Pearson M."/>
            <person name="Poon T.W."/>
            <person name="Priest M."/>
            <person name="Roberts A."/>
            <person name="Saif S."/>
            <person name="Shea T."/>
            <person name="Sisk P."/>
            <person name="Sykes S."/>
            <person name="Wortman J."/>
            <person name="Nusbaum C."/>
            <person name="Birren B."/>
        </authorList>
    </citation>
    <scope>NUCLEOTIDE SEQUENCE [LARGE SCALE GENOMIC DNA]</scope>
    <source>
        <strain evidence="4 5">CBS 119918</strain>
    </source>
</reference>
<dbReference type="AlphaFoldDB" id="A0A072P5M5"/>
<dbReference type="Pfam" id="PF12588">
    <property type="entry name" value="PSDC"/>
    <property type="match status" value="1"/>
</dbReference>
<dbReference type="OrthoDB" id="5973539at2759"/>
<dbReference type="EMBL" id="AMGV01000008">
    <property type="protein sequence ID" value="KEF55151.1"/>
    <property type="molecule type" value="Genomic_DNA"/>
</dbReference>
<keyword evidence="1" id="KW-0210">Decarboxylase</keyword>
<evidence type="ECO:0000313" key="5">
    <source>
        <dbReference type="Proteomes" id="UP000027920"/>
    </source>
</evidence>
<dbReference type="GO" id="GO:0004609">
    <property type="term" value="F:phosphatidylserine decarboxylase activity"/>
    <property type="evidence" value="ECO:0007669"/>
    <property type="project" value="InterPro"/>
</dbReference>
<dbReference type="GO" id="GO:0006646">
    <property type="term" value="P:phosphatidylethanolamine biosynthetic process"/>
    <property type="evidence" value="ECO:0007669"/>
    <property type="project" value="TreeGrafter"/>
</dbReference>
<accession>A0A072P5M5</accession>
<evidence type="ECO:0000259" key="3">
    <source>
        <dbReference type="Pfam" id="PF12588"/>
    </source>
</evidence>
<feature type="domain" description="L-tryptophan decarboxylase PsiD-like" evidence="3">
    <location>
        <begin position="50"/>
        <end position="187"/>
    </location>
</feature>
<protein>
    <submittedName>
        <fullName evidence="4">Phosphatidylserine decarboxylase</fullName>
    </submittedName>
</protein>
<organism evidence="4 5">
    <name type="scientific">Exophiala aquamarina CBS 119918</name>
    <dbReference type="NCBI Taxonomy" id="1182545"/>
    <lineage>
        <taxon>Eukaryota</taxon>
        <taxon>Fungi</taxon>
        <taxon>Dikarya</taxon>
        <taxon>Ascomycota</taxon>
        <taxon>Pezizomycotina</taxon>
        <taxon>Eurotiomycetes</taxon>
        <taxon>Chaetothyriomycetidae</taxon>
        <taxon>Chaetothyriales</taxon>
        <taxon>Herpotrichiellaceae</taxon>
        <taxon>Exophiala</taxon>
    </lineage>
</organism>
<keyword evidence="5" id="KW-1185">Reference proteome</keyword>
<dbReference type="PANTHER" id="PTHR10067:SF9">
    <property type="entry name" value="PHOSPHATIDYLSERINE DECARBOXYLASE FAMILY PROTEIN (AFU_ORTHOLOGUE AFUA_7G01730)"/>
    <property type="match status" value="1"/>
</dbReference>
<dbReference type="InterPro" id="IPR003817">
    <property type="entry name" value="PS_Dcarbxylase"/>
</dbReference>
<dbReference type="Proteomes" id="UP000027920">
    <property type="component" value="Unassembled WGS sequence"/>
</dbReference>
<sequence length="443" mass="50202">MLADASPMNVPEEYRVHRVGQWMPKDHRVHKEWLDGIIDHVYNEPRELVPVLKEFKHMIENNTRIFLLFSEMFSQIPKKKPYINDPTGHHQIRDHDHMLKVLNYILTTAPSWNDKSHRVGLVGLPINAIFDWPMGTTSGFAVFLDPDVNQMLKKVLDVWGQFLTSEESAYVLDNADYGWFGEDGVKSLTSVGNAGESSHRFEDMFDCDPSKPRFGFKSWDEFFTRTFREGIRPVASPEDDNIIANCCESLPFKVASDVRFRDKFWLKGQPYSLYDMLAQDELAEQFVGGTVYQAFLSALSYHRWHSPVSGKVVKSYTVQGTYFSEPMFEDFTENKGASMEGETISQGYLTAVATRSIIFIEADNPAIGLMCFLGIGMAEVSTCDTTVRQGQHLKKGDQLGMFHFGGSTHCLLFGKGVQVEGFPSPGQRKHNVPVRSKLAVVQV</sequence>
<evidence type="ECO:0000256" key="1">
    <source>
        <dbReference type="ARBA" id="ARBA00022793"/>
    </source>
</evidence>
<dbReference type="HOGENOM" id="CLU_033450_1_0_1"/>
<dbReference type="GO" id="GO:0005739">
    <property type="term" value="C:mitochondrion"/>
    <property type="evidence" value="ECO:0007669"/>
    <property type="project" value="TreeGrafter"/>
</dbReference>
<dbReference type="VEuPathDB" id="FungiDB:A1O9_08805"/>
<gene>
    <name evidence="4" type="ORF">A1O9_08805</name>
</gene>
<comment type="caution">
    <text evidence="4">The sequence shown here is derived from an EMBL/GenBank/DDBJ whole genome shotgun (WGS) entry which is preliminary data.</text>
</comment>
<dbReference type="Pfam" id="PF02666">
    <property type="entry name" value="PS_Dcarbxylase"/>
    <property type="match status" value="1"/>
</dbReference>
<proteinExistence type="predicted"/>
<evidence type="ECO:0000313" key="4">
    <source>
        <dbReference type="EMBL" id="KEF55151.1"/>
    </source>
</evidence>
<keyword evidence="2" id="KW-0456">Lyase</keyword>
<dbReference type="STRING" id="1182545.A0A072P5M5"/>
<evidence type="ECO:0000256" key="2">
    <source>
        <dbReference type="ARBA" id="ARBA00023239"/>
    </source>
</evidence>
<dbReference type="GeneID" id="25283715"/>
<name>A0A072P5M5_9EURO</name>
<dbReference type="InterPro" id="IPR022237">
    <property type="entry name" value="PsiD-like"/>
</dbReference>
<dbReference type="RefSeq" id="XP_013257741.1">
    <property type="nucleotide sequence ID" value="XM_013402287.1"/>
</dbReference>